<feature type="compositionally biased region" description="Pro residues" evidence="1">
    <location>
        <begin position="168"/>
        <end position="183"/>
    </location>
</feature>
<gene>
    <name evidence="4" type="ORF">AVDCRST_MAG50-2235</name>
</gene>
<dbReference type="AlphaFoldDB" id="A0A6J4IIH4"/>
<evidence type="ECO:0000313" key="4">
    <source>
        <dbReference type="EMBL" id="CAA9250983.1"/>
    </source>
</evidence>
<evidence type="ECO:0000256" key="3">
    <source>
        <dbReference type="SAM" id="SignalP"/>
    </source>
</evidence>
<evidence type="ECO:0000256" key="1">
    <source>
        <dbReference type="SAM" id="MobiDB-lite"/>
    </source>
</evidence>
<name>A0A6J4IIH4_9ACTN</name>
<dbReference type="EMBL" id="CADCTF010000109">
    <property type="protein sequence ID" value="CAA9250983.1"/>
    <property type="molecule type" value="Genomic_DNA"/>
</dbReference>
<keyword evidence="2" id="KW-0812">Transmembrane</keyword>
<protein>
    <submittedName>
        <fullName evidence="4">Uncharacterized protein</fullName>
    </submittedName>
</protein>
<reference evidence="4" key="1">
    <citation type="submission" date="2020-02" db="EMBL/GenBank/DDBJ databases">
        <authorList>
            <person name="Meier V. D."/>
        </authorList>
    </citation>
    <scope>NUCLEOTIDE SEQUENCE</scope>
    <source>
        <strain evidence="4">AVDCRST_MAG50</strain>
    </source>
</reference>
<keyword evidence="2" id="KW-0472">Membrane</keyword>
<feature type="region of interest" description="Disordered" evidence="1">
    <location>
        <begin position="168"/>
        <end position="258"/>
    </location>
</feature>
<organism evidence="4">
    <name type="scientific">uncultured Acidimicrobiales bacterium</name>
    <dbReference type="NCBI Taxonomy" id="310071"/>
    <lineage>
        <taxon>Bacteria</taxon>
        <taxon>Bacillati</taxon>
        <taxon>Actinomycetota</taxon>
        <taxon>Acidimicrobiia</taxon>
        <taxon>Acidimicrobiales</taxon>
        <taxon>environmental samples</taxon>
    </lineage>
</organism>
<accession>A0A6J4IIH4</accession>
<keyword evidence="3" id="KW-0732">Signal</keyword>
<feature type="compositionally biased region" description="Pro residues" evidence="1">
    <location>
        <begin position="190"/>
        <end position="203"/>
    </location>
</feature>
<keyword evidence="2" id="KW-1133">Transmembrane helix</keyword>
<feature type="signal peptide" evidence="3">
    <location>
        <begin position="1"/>
        <end position="28"/>
    </location>
</feature>
<sequence>MSRGRRAARAALGAALALGALVAAPATPAVSGPARSVATAQATNRVAVVVDTGKEVRKVCLRFSEGSISGAEALRRAGVDPVFASFSGMGAGVCSLCGVGCPSGECFCDRTKYWAYHRAGRGAAAWSYARAGASSTAVSDGDVEGWAWGSGVAPAFVTFAEVCEDVVPPAPPAPASPSPPPQAPGTEGPAPAPEPTRPGPALPPSTTVGPVAGPAPGTEGPLPSVPARETATGPVDPIGEAATPIVPGVEAGGDGMTVPVPPLPGAGGAGAADPSAEVGTGGVAARAAGQENGGGSMAGVAAVGSVIALLGAVAVRSRRSRRHSQA</sequence>
<feature type="chain" id="PRO_5038445225" evidence="3">
    <location>
        <begin position="29"/>
        <end position="326"/>
    </location>
</feature>
<evidence type="ECO:0000256" key="2">
    <source>
        <dbReference type="SAM" id="Phobius"/>
    </source>
</evidence>
<proteinExistence type="predicted"/>
<feature type="transmembrane region" description="Helical" evidence="2">
    <location>
        <begin position="296"/>
        <end position="315"/>
    </location>
</feature>